<proteinExistence type="predicted"/>
<organism evidence="7 9">
    <name type="scientific">Punica granatum</name>
    <name type="common">Pomegranate</name>
    <dbReference type="NCBI Taxonomy" id="22663"/>
    <lineage>
        <taxon>Eukaryota</taxon>
        <taxon>Viridiplantae</taxon>
        <taxon>Streptophyta</taxon>
        <taxon>Embryophyta</taxon>
        <taxon>Tracheophyta</taxon>
        <taxon>Spermatophyta</taxon>
        <taxon>Magnoliopsida</taxon>
        <taxon>eudicotyledons</taxon>
        <taxon>Gunneridae</taxon>
        <taxon>Pentapetalae</taxon>
        <taxon>rosids</taxon>
        <taxon>malvids</taxon>
        <taxon>Myrtales</taxon>
        <taxon>Lythraceae</taxon>
        <taxon>Punica</taxon>
    </lineage>
</organism>
<dbReference type="InterPro" id="IPR003441">
    <property type="entry name" value="NAC-dom"/>
</dbReference>
<gene>
    <name evidence="8 9" type="primary">LOC116200040</name>
</gene>
<dbReference type="GeneID" id="116200040"/>
<keyword evidence="5" id="KW-0539">Nucleus</keyword>
<dbReference type="InterPro" id="IPR036093">
    <property type="entry name" value="NAC_dom_sf"/>
</dbReference>
<dbReference type="PROSITE" id="PS51005">
    <property type="entry name" value="NAC"/>
    <property type="match status" value="1"/>
</dbReference>
<dbReference type="PANTHER" id="PTHR31744">
    <property type="entry name" value="PROTEIN CUP-SHAPED COTYLEDON 2-RELATED"/>
    <property type="match status" value="1"/>
</dbReference>
<evidence type="ECO:0000313" key="9">
    <source>
        <dbReference type="RefSeq" id="XP_031386564.1"/>
    </source>
</evidence>
<dbReference type="SUPFAM" id="SSF101941">
    <property type="entry name" value="NAC domain"/>
    <property type="match status" value="1"/>
</dbReference>
<evidence type="ECO:0000256" key="5">
    <source>
        <dbReference type="ARBA" id="ARBA00023242"/>
    </source>
</evidence>
<dbReference type="RefSeq" id="XP_031386563.1">
    <property type="nucleotide sequence ID" value="XM_031530703.1"/>
</dbReference>
<evidence type="ECO:0000256" key="3">
    <source>
        <dbReference type="ARBA" id="ARBA00023125"/>
    </source>
</evidence>
<accession>A0A6P8CX12</accession>
<evidence type="ECO:0000256" key="1">
    <source>
        <dbReference type="ARBA" id="ARBA00004123"/>
    </source>
</evidence>
<comment type="subcellular location">
    <subcellularLocation>
        <location evidence="1">Nucleus</location>
    </subcellularLocation>
</comment>
<evidence type="ECO:0000313" key="7">
    <source>
        <dbReference type="Proteomes" id="UP000515151"/>
    </source>
</evidence>
<dbReference type="RefSeq" id="XP_031386564.1">
    <property type="nucleotide sequence ID" value="XM_031530704.1"/>
</dbReference>
<dbReference type="Gene3D" id="2.170.150.80">
    <property type="entry name" value="NAC domain"/>
    <property type="match status" value="1"/>
</dbReference>
<dbReference type="GO" id="GO:0006355">
    <property type="term" value="P:regulation of DNA-templated transcription"/>
    <property type="evidence" value="ECO:0007669"/>
    <property type="project" value="InterPro"/>
</dbReference>
<dbReference type="GO" id="GO:0003677">
    <property type="term" value="F:DNA binding"/>
    <property type="evidence" value="ECO:0007669"/>
    <property type="project" value="UniProtKB-KW"/>
</dbReference>
<feature type="domain" description="NAC" evidence="6">
    <location>
        <begin position="6"/>
        <end position="160"/>
    </location>
</feature>
<dbReference type="Proteomes" id="UP000515151">
    <property type="component" value="Chromosome 3"/>
</dbReference>
<keyword evidence="3" id="KW-0238">DNA-binding</keyword>
<dbReference type="Pfam" id="PF02365">
    <property type="entry name" value="NAM"/>
    <property type="match status" value="1"/>
</dbReference>
<dbReference type="AlphaFoldDB" id="A0A6P8CX12"/>
<evidence type="ECO:0000256" key="2">
    <source>
        <dbReference type="ARBA" id="ARBA00023015"/>
    </source>
</evidence>
<keyword evidence="7" id="KW-1185">Reference proteome</keyword>
<protein>
    <submittedName>
        <fullName evidence="8 9">NAC domain-containing protein 37-like</fullName>
    </submittedName>
</protein>
<sequence>MEESCVPPGFRFRPTEEELVGYYLKRKISSLGIDLHLITDIDLYNMEPWDIQDRCKLFENEEQKEWYFFSHKDKKYPTGTRTNRATAHGFWKATGRDKAVLSRNTSSIIGMRKTLVFYGGRAPNGRKTDWIIHEYRLQTSQHAPPQPQEEGWVVCKAFKKPIPKERVGLEAYTYCSRIHQILPHECTNWDMTTNNSNNNPLLLTDPNPDVYFQTQTISTTALSDEINMDVGSSQLVELPTRISANSDIVSRRPLEQATVVVTSHQRMCDVLHSEDYYNLDSDWKALNNSSLLIAPEQTSSTSSDHANHRLLPLLPPPFGTHELALHLAHESQAGNYPFVSCLNDKSPYITSSGLAFSN</sequence>
<dbReference type="GO" id="GO:0005634">
    <property type="term" value="C:nucleus"/>
    <property type="evidence" value="ECO:0007669"/>
    <property type="project" value="UniProtKB-SubCell"/>
</dbReference>
<evidence type="ECO:0000259" key="6">
    <source>
        <dbReference type="PROSITE" id="PS51005"/>
    </source>
</evidence>
<dbReference type="PANTHER" id="PTHR31744:SF211">
    <property type="entry name" value="OS04G0691300 PROTEIN"/>
    <property type="match status" value="1"/>
</dbReference>
<keyword evidence="2" id="KW-0805">Transcription regulation</keyword>
<reference evidence="7" key="1">
    <citation type="journal article" date="2020" name="Plant Biotechnol. J.">
        <title>The pomegranate (Punica granatum L.) draft genome dissects genetic divergence between soft- and hard-seeded cultivars.</title>
        <authorList>
            <person name="Luo X."/>
            <person name="Li H."/>
            <person name="Wu Z."/>
            <person name="Yao W."/>
            <person name="Zhao P."/>
            <person name="Cao D."/>
            <person name="Yu H."/>
            <person name="Li K."/>
            <person name="Poudel K."/>
            <person name="Zhao D."/>
            <person name="Zhang F."/>
            <person name="Xia X."/>
            <person name="Chen L."/>
            <person name="Wang Q."/>
            <person name="Jing D."/>
            <person name="Cao S."/>
        </authorList>
    </citation>
    <scope>NUCLEOTIDE SEQUENCE [LARGE SCALE GENOMIC DNA]</scope>
</reference>
<evidence type="ECO:0000313" key="8">
    <source>
        <dbReference type="RefSeq" id="XP_031386563.1"/>
    </source>
</evidence>
<reference evidence="8 9" key="2">
    <citation type="submission" date="2025-04" db="UniProtKB">
        <authorList>
            <consortium name="RefSeq"/>
        </authorList>
    </citation>
    <scope>IDENTIFICATION</scope>
    <source>
        <tissue evidence="8 9">Leaf</tissue>
    </source>
</reference>
<dbReference type="FunFam" id="2.170.150.80:FF:000002">
    <property type="entry name" value="Nac domain-containing protein 86"/>
    <property type="match status" value="1"/>
</dbReference>
<dbReference type="OrthoDB" id="1922833at2759"/>
<evidence type="ECO:0000256" key="4">
    <source>
        <dbReference type="ARBA" id="ARBA00023163"/>
    </source>
</evidence>
<name>A0A6P8CX12_PUNGR</name>
<keyword evidence="4" id="KW-0804">Transcription</keyword>